<dbReference type="HOGENOM" id="CLU_794237_0_0_7"/>
<name>A0A0B5FPC2_9BACT</name>
<dbReference type="AlphaFoldDB" id="A0A0B5FPC2"/>
<feature type="region of interest" description="Disordered" evidence="1">
    <location>
        <begin position="293"/>
        <end position="314"/>
    </location>
</feature>
<protein>
    <submittedName>
        <fullName evidence="2">Uncharacterized protein</fullName>
    </submittedName>
</protein>
<sequence>MHSLPSVTIDAGVLAVPHVDCAKDDAFQYVDTLLDWSKLLDEPWVAIYMSERASESLFADGLYPLRDQLRELFNAHGIVEYDVNTVARIANQLLAITPSFETYYRVKDVLSEHLETDPDVIRLTTHDGLQSDLARCITLIAVLRKHCSQPLGGHSLILREAPKQVIQVRAHIHELEHSRDDIPVLPCPPEFFEGDVLVCDDFRGLIDCLDESAILVGASDDLGIDLAVRIALFKNAIAQGDSPDWSGVVVPAIGSRFRELCQQVCADQGDSVPPKILRSIIETIKGHNLPAVHALRTGPGGNDPQRMRGSDKAQRRDIDREFHLHYWECADGTVELASVVYHNDFSIPG</sequence>
<evidence type="ECO:0000313" key="2">
    <source>
        <dbReference type="EMBL" id="AJF05945.1"/>
    </source>
</evidence>
<gene>
    <name evidence="2" type="ORF">GSUB_04345</name>
</gene>
<dbReference type="RefSeq" id="WP_040199362.1">
    <property type="nucleotide sequence ID" value="NZ_CP010311.1"/>
</dbReference>
<dbReference type="KEGG" id="gsb:GSUB_04345"/>
<dbReference type="Proteomes" id="UP000035036">
    <property type="component" value="Chromosome"/>
</dbReference>
<feature type="compositionally biased region" description="Basic and acidic residues" evidence="1">
    <location>
        <begin position="305"/>
        <end position="314"/>
    </location>
</feature>
<organism evidence="2 3">
    <name type="scientific">Geoalkalibacter subterraneus</name>
    <dbReference type="NCBI Taxonomy" id="483547"/>
    <lineage>
        <taxon>Bacteria</taxon>
        <taxon>Pseudomonadati</taxon>
        <taxon>Thermodesulfobacteriota</taxon>
        <taxon>Desulfuromonadia</taxon>
        <taxon>Desulfuromonadales</taxon>
        <taxon>Geoalkalibacteraceae</taxon>
        <taxon>Geoalkalibacter</taxon>
    </lineage>
</organism>
<evidence type="ECO:0000256" key="1">
    <source>
        <dbReference type="SAM" id="MobiDB-lite"/>
    </source>
</evidence>
<proteinExistence type="predicted"/>
<keyword evidence="3" id="KW-1185">Reference proteome</keyword>
<accession>A0A0B5FPC2</accession>
<dbReference type="STRING" id="483547.GSUB_04345"/>
<dbReference type="EMBL" id="CP010311">
    <property type="protein sequence ID" value="AJF05945.1"/>
    <property type="molecule type" value="Genomic_DNA"/>
</dbReference>
<reference evidence="2 3" key="1">
    <citation type="journal article" date="2015" name="Genome Announc.">
        <title>Genomes of Geoalkalibacter ferrihydriticus Z-0531T and Geoalkalibacter subterraneus Red1T, Two Haloalkaliphilic Metal-Reducing Deltaproteobacteria.</title>
        <authorList>
            <person name="Badalamenti J.P."/>
            <person name="Krajmalnik-Brown R."/>
            <person name="Torres C.I."/>
            <person name="Bond D.R."/>
        </authorList>
    </citation>
    <scope>NUCLEOTIDE SEQUENCE [LARGE SCALE GENOMIC DNA]</scope>
    <source>
        <strain evidence="2 3">Red1</strain>
    </source>
</reference>
<evidence type="ECO:0000313" key="3">
    <source>
        <dbReference type="Proteomes" id="UP000035036"/>
    </source>
</evidence>
<dbReference type="OrthoDB" id="8452205at2"/>